<dbReference type="SMART" id="SM00829">
    <property type="entry name" value="PKS_ER"/>
    <property type="match status" value="1"/>
</dbReference>
<dbReference type="PANTHER" id="PTHR45348:SF7">
    <property type="entry name" value="ZINC BINDING OXIDOREDUCTASE, PUTATIVE-RELATED"/>
    <property type="match status" value="1"/>
</dbReference>
<evidence type="ECO:0000313" key="3">
    <source>
        <dbReference type="Proteomes" id="UP000827549"/>
    </source>
</evidence>
<protein>
    <submittedName>
        <fullName evidence="2">Protein TOXD</fullName>
    </submittedName>
</protein>
<dbReference type="InterPro" id="IPR036291">
    <property type="entry name" value="NAD(P)-bd_dom_sf"/>
</dbReference>
<gene>
    <name evidence="2" type="primary">TOXD_1</name>
    <name evidence="2" type="ORF">LOC62_03G004377</name>
</gene>
<evidence type="ECO:0000313" key="2">
    <source>
        <dbReference type="EMBL" id="WOO80850.1"/>
    </source>
</evidence>
<dbReference type="CDD" id="cd08249">
    <property type="entry name" value="enoyl_reductase_like"/>
    <property type="match status" value="1"/>
</dbReference>
<keyword evidence="3" id="KW-1185">Reference proteome</keyword>
<dbReference type="PANTHER" id="PTHR45348">
    <property type="entry name" value="HYPOTHETICAL OXIDOREDUCTASE (EUROFUNG)"/>
    <property type="match status" value="1"/>
</dbReference>
<evidence type="ECO:0000259" key="1">
    <source>
        <dbReference type="SMART" id="SM00829"/>
    </source>
</evidence>
<dbReference type="Pfam" id="PF00107">
    <property type="entry name" value="ADH_zinc_N"/>
    <property type="match status" value="1"/>
</dbReference>
<dbReference type="Pfam" id="PF08240">
    <property type="entry name" value="ADH_N"/>
    <property type="match status" value="1"/>
</dbReference>
<dbReference type="EMBL" id="CP086716">
    <property type="protein sequence ID" value="WOO80850.1"/>
    <property type="molecule type" value="Genomic_DNA"/>
</dbReference>
<dbReference type="GO" id="GO:0016651">
    <property type="term" value="F:oxidoreductase activity, acting on NAD(P)H"/>
    <property type="evidence" value="ECO:0007669"/>
    <property type="project" value="InterPro"/>
</dbReference>
<dbReference type="SUPFAM" id="SSF50129">
    <property type="entry name" value="GroES-like"/>
    <property type="match status" value="1"/>
</dbReference>
<dbReference type="InterPro" id="IPR013154">
    <property type="entry name" value="ADH-like_N"/>
</dbReference>
<dbReference type="SUPFAM" id="SSF51735">
    <property type="entry name" value="NAD(P)-binding Rossmann-fold domains"/>
    <property type="match status" value="1"/>
</dbReference>
<reference evidence="2" key="1">
    <citation type="submission" date="2023-10" db="EMBL/GenBank/DDBJ databases">
        <authorList>
            <person name="Noh H."/>
        </authorList>
    </citation>
    <scope>NUCLEOTIDE SEQUENCE</scope>
    <source>
        <strain evidence="2">DUCC4014</strain>
    </source>
</reference>
<dbReference type="Proteomes" id="UP000827549">
    <property type="component" value="Chromosome 3"/>
</dbReference>
<proteinExistence type="predicted"/>
<dbReference type="InterPro" id="IPR013149">
    <property type="entry name" value="ADH-like_C"/>
</dbReference>
<dbReference type="InterPro" id="IPR047122">
    <property type="entry name" value="Trans-enoyl_RdTase-like"/>
</dbReference>
<organism evidence="2 3">
    <name type="scientific">Vanrija pseudolonga</name>
    <dbReference type="NCBI Taxonomy" id="143232"/>
    <lineage>
        <taxon>Eukaryota</taxon>
        <taxon>Fungi</taxon>
        <taxon>Dikarya</taxon>
        <taxon>Basidiomycota</taxon>
        <taxon>Agaricomycotina</taxon>
        <taxon>Tremellomycetes</taxon>
        <taxon>Trichosporonales</taxon>
        <taxon>Trichosporonaceae</taxon>
        <taxon>Vanrija</taxon>
    </lineage>
</organism>
<dbReference type="Gene3D" id="3.90.180.10">
    <property type="entry name" value="Medium-chain alcohol dehydrogenases, catalytic domain"/>
    <property type="match status" value="1"/>
</dbReference>
<feature type="domain" description="Enoyl reductase (ER)" evidence="1">
    <location>
        <begin position="18"/>
        <end position="343"/>
    </location>
</feature>
<dbReference type="GeneID" id="87807615"/>
<dbReference type="Gene3D" id="3.40.50.720">
    <property type="entry name" value="NAD(P)-binding Rossmann-like Domain"/>
    <property type="match status" value="1"/>
</dbReference>
<dbReference type="RefSeq" id="XP_062626882.1">
    <property type="nucleotide sequence ID" value="XM_062770898.1"/>
</dbReference>
<accession>A0AAF1BKA6</accession>
<name>A0AAF1BKA6_9TREE</name>
<dbReference type="InterPro" id="IPR011032">
    <property type="entry name" value="GroES-like_sf"/>
</dbReference>
<dbReference type="InterPro" id="IPR020843">
    <property type="entry name" value="ER"/>
</dbReference>
<sequence>MSLPTTMKALVCNETEDGAVVKDVPVPALKDGDILVKVAYASAQAGDNYYIDTRSPPNAILGCDFSGLVVAGALPKGTRVAGFVYGGPYLDKGAFAEYLVTRATLVWELPADYSLADAGRFGIPWAFALQVILQSQGNGFPLKKARGHYLVYGGSTSVGLFTIQLAKLLGYEVIALASPATSDIVKHAGADHVFDYNFPEEALDAIHDVTGGGVSIGFDTIANDDSVRFCLKAFGVLGGTLNIALEYFDQTIRYSRKEVKVNFTLVFTMLGEEFDFGGRKVPSSIWPRNETDYEFGVQAYKETPGLIAKGIKAPAGDVRGGLEDIVAGLAELKAGKIRGKRLEFKIADLE</sequence>
<dbReference type="AlphaFoldDB" id="A0AAF1BKA6"/>